<reference evidence="2" key="1">
    <citation type="submission" date="2022-09" db="EMBL/GenBank/DDBJ databases">
        <title>Bacterial diversity in gut of crayfish and pufferfish.</title>
        <authorList>
            <person name="Huang Y."/>
        </authorList>
    </citation>
    <scope>NUCLEOTIDE SEQUENCE</scope>
    <source>
        <strain evidence="2">PR12</strain>
    </source>
</reference>
<name>A0ABY5ZU49_9BURK</name>
<sequence>MKTRNLWIASAAMAWQLAGAAQPDEPPALAAFATGDGAYYTTLGGQVVDPYFVNKGFTIALQAGVPLRAELQQWLAWLLPRQRQDGGFDRFCPTADTAWRSCMGADADDSMAATTIEMLHLARQKQWLTPGQQAAAQQAIARSQQLLARLRNPSNQLYKALLDTELYYLMDNIEVYEALRAAEGAQAGPASKQLAAAINRRFRSGSDWKPALPEYDRPRFYPHTLASAYLWQTGVISRAESDRATAQWLAQHGSAWLSRSEDHYAWGLVAWKMRQTAPIQAACWRASLRPFQPAVGWTVLDAMIDHALAHTGISTQCPFAMATAPAPVPAPTTTPAANP</sequence>
<evidence type="ECO:0000256" key="1">
    <source>
        <dbReference type="SAM" id="SignalP"/>
    </source>
</evidence>
<accession>A0ABY5ZU49</accession>
<protein>
    <submittedName>
        <fullName evidence="2">Uncharacterized protein</fullName>
    </submittedName>
</protein>
<dbReference type="Gene3D" id="1.50.10.20">
    <property type="match status" value="1"/>
</dbReference>
<dbReference type="InterPro" id="IPR008930">
    <property type="entry name" value="Terpenoid_cyclase/PrenylTrfase"/>
</dbReference>
<feature type="chain" id="PRO_5046132889" evidence="1">
    <location>
        <begin position="21"/>
        <end position="339"/>
    </location>
</feature>
<dbReference type="RefSeq" id="WP_116927457.1">
    <property type="nucleotide sequence ID" value="NZ_CP104377.1"/>
</dbReference>
<feature type="signal peptide" evidence="1">
    <location>
        <begin position="1"/>
        <end position="20"/>
    </location>
</feature>
<dbReference type="SUPFAM" id="SSF48239">
    <property type="entry name" value="Terpenoid cyclases/Protein prenyltransferases"/>
    <property type="match status" value="1"/>
</dbReference>
<keyword evidence="3" id="KW-1185">Reference proteome</keyword>
<evidence type="ECO:0000313" key="3">
    <source>
        <dbReference type="Proteomes" id="UP001058290"/>
    </source>
</evidence>
<gene>
    <name evidence="2" type="ORF">N4T19_15960</name>
</gene>
<evidence type="ECO:0000313" key="2">
    <source>
        <dbReference type="EMBL" id="UXC17194.1"/>
    </source>
</evidence>
<organism evidence="2 3">
    <name type="scientific">Comamonas squillarum</name>
    <dbReference type="NCBI Taxonomy" id="2977320"/>
    <lineage>
        <taxon>Bacteria</taxon>
        <taxon>Pseudomonadati</taxon>
        <taxon>Pseudomonadota</taxon>
        <taxon>Betaproteobacteria</taxon>
        <taxon>Burkholderiales</taxon>
        <taxon>Comamonadaceae</taxon>
        <taxon>Comamonas</taxon>
    </lineage>
</organism>
<keyword evidence="1" id="KW-0732">Signal</keyword>
<dbReference type="Proteomes" id="UP001058290">
    <property type="component" value="Chromosome"/>
</dbReference>
<proteinExistence type="predicted"/>
<dbReference type="EMBL" id="CP104377">
    <property type="protein sequence ID" value="UXC17194.1"/>
    <property type="molecule type" value="Genomic_DNA"/>
</dbReference>